<dbReference type="UniPathway" id="UPA00143"/>
<dbReference type="InterPro" id="IPR045210">
    <property type="entry name" value="RING-Ubox_PUB"/>
</dbReference>
<dbReference type="PROSITE" id="PS51698">
    <property type="entry name" value="U_BOX"/>
    <property type="match status" value="1"/>
</dbReference>
<dbReference type="GeneID" id="123407114"/>
<evidence type="ECO:0000256" key="5">
    <source>
        <dbReference type="ARBA" id="ARBA00022737"/>
    </source>
</evidence>
<evidence type="ECO:0000256" key="7">
    <source>
        <dbReference type="ARBA" id="ARBA00023054"/>
    </source>
</evidence>
<dbReference type="PANTHER" id="PTHR23315">
    <property type="entry name" value="U BOX DOMAIN-CONTAINING"/>
    <property type="match status" value="1"/>
</dbReference>
<comment type="pathway">
    <text evidence="2">Protein modification; protein ubiquitination.</text>
</comment>
<evidence type="ECO:0000313" key="12">
    <source>
        <dbReference type="Proteomes" id="UP000011116"/>
    </source>
</evidence>
<reference evidence="11" key="3">
    <citation type="submission" date="2022-01" db="UniProtKB">
        <authorList>
            <consortium name="EnsemblPlants"/>
        </authorList>
    </citation>
    <scope>IDENTIFICATION</scope>
    <source>
        <strain evidence="11">subsp. vulgare</strain>
    </source>
</reference>
<dbReference type="GO" id="GO:0005737">
    <property type="term" value="C:cytoplasm"/>
    <property type="evidence" value="ECO:0000318"/>
    <property type="project" value="GO_Central"/>
</dbReference>
<evidence type="ECO:0000256" key="6">
    <source>
        <dbReference type="ARBA" id="ARBA00022786"/>
    </source>
</evidence>
<dbReference type="InterPro" id="IPR016024">
    <property type="entry name" value="ARM-type_fold"/>
</dbReference>
<organism evidence="11 12">
    <name type="scientific">Hordeum vulgare subsp. vulgare</name>
    <name type="common">Domesticated barley</name>
    <dbReference type="NCBI Taxonomy" id="112509"/>
    <lineage>
        <taxon>Eukaryota</taxon>
        <taxon>Viridiplantae</taxon>
        <taxon>Streptophyta</taxon>
        <taxon>Embryophyta</taxon>
        <taxon>Tracheophyta</taxon>
        <taxon>Spermatophyta</taxon>
        <taxon>Magnoliopsida</taxon>
        <taxon>Liliopsida</taxon>
        <taxon>Poales</taxon>
        <taxon>Poaceae</taxon>
        <taxon>BOP clade</taxon>
        <taxon>Pooideae</taxon>
        <taxon>Triticodae</taxon>
        <taxon>Triticeae</taxon>
        <taxon>Hordeinae</taxon>
        <taxon>Hordeum</taxon>
    </lineage>
</organism>
<dbReference type="GO" id="GO:0005634">
    <property type="term" value="C:nucleus"/>
    <property type="evidence" value="ECO:0000318"/>
    <property type="project" value="GO_Central"/>
</dbReference>
<dbReference type="GO" id="GO:0070696">
    <property type="term" value="F:transmembrane receptor protein serine/threonine kinase binding"/>
    <property type="evidence" value="ECO:0007669"/>
    <property type="project" value="EnsemblPlants"/>
</dbReference>
<dbReference type="SMART" id="SM00185">
    <property type="entry name" value="ARM"/>
    <property type="match status" value="5"/>
</dbReference>
<keyword evidence="12" id="KW-1185">Reference proteome</keyword>
<dbReference type="GO" id="GO:0016567">
    <property type="term" value="P:protein ubiquitination"/>
    <property type="evidence" value="ECO:0007669"/>
    <property type="project" value="UniProtKB-UniPathway"/>
</dbReference>
<dbReference type="InterPro" id="IPR011989">
    <property type="entry name" value="ARM-like"/>
</dbReference>
<reference evidence="11" key="2">
    <citation type="submission" date="2020-10" db="EMBL/GenBank/DDBJ databases">
        <authorList>
            <person name="Scholz U."/>
            <person name="Mascher M."/>
            <person name="Fiebig A."/>
        </authorList>
    </citation>
    <scope>NUCLEOTIDE SEQUENCE [LARGE SCALE GENOMIC DNA]</scope>
    <source>
        <strain evidence="11">cv. Morex</strain>
    </source>
</reference>
<evidence type="ECO:0000256" key="4">
    <source>
        <dbReference type="ARBA" id="ARBA00022679"/>
    </source>
</evidence>
<evidence type="ECO:0000256" key="9">
    <source>
        <dbReference type="SAM" id="MobiDB-lite"/>
    </source>
</evidence>
<dbReference type="InterPro" id="IPR000225">
    <property type="entry name" value="Armadillo"/>
</dbReference>
<dbReference type="KEGG" id="hvg:123407114"/>
<dbReference type="Gramene" id="HORVU.MOREX.r3.7HG0634480.1">
    <property type="protein sequence ID" value="HORVU.MOREX.r3.7HG0634480.1"/>
    <property type="gene ID" value="HORVU.MOREX.r3.7HG0634480"/>
</dbReference>
<dbReference type="FunFam" id="1.25.10.10:FF:000082">
    <property type="entry name" value="RING-type E3 ubiquitin transferase"/>
    <property type="match status" value="1"/>
</dbReference>
<dbReference type="Pfam" id="PF25368">
    <property type="entry name" value="PUB10_N"/>
    <property type="match status" value="1"/>
</dbReference>
<dbReference type="CDD" id="cd16664">
    <property type="entry name" value="RING-Ubox_PUB"/>
    <property type="match status" value="1"/>
</dbReference>
<dbReference type="EC" id="2.3.2.27" evidence="3"/>
<dbReference type="SUPFAM" id="SSF48371">
    <property type="entry name" value="ARM repeat"/>
    <property type="match status" value="1"/>
</dbReference>
<feature type="region of interest" description="Disordered" evidence="9">
    <location>
        <begin position="579"/>
        <end position="603"/>
    </location>
</feature>
<evidence type="ECO:0000313" key="11">
    <source>
        <dbReference type="EnsemblPlants" id="HORVU.MOREX.r3.7HG0634480.1"/>
    </source>
</evidence>
<protein>
    <recommendedName>
        <fullName evidence="3">RING-type E3 ubiquitin transferase</fullName>
        <ecNumber evidence="3">2.3.2.27</ecNumber>
    </recommendedName>
</protein>
<dbReference type="AlphaFoldDB" id="A0A8I6Y9M9"/>
<feature type="repeat" description="ARM" evidence="8">
    <location>
        <begin position="364"/>
        <end position="406"/>
    </location>
</feature>
<dbReference type="Pfam" id="PF04564">
    <property type="entry name" value="U-box"/>
    <property type="match status" value="1"/>
</dbReference>
<dbReference type="OrthoDB" id="7537227at2759"/>
<accession>A0A8I6Y9M9</accession>
<dbReference type="RefSeq" id="XP_044956103.1">
    <property type="nucleotide sequence ID" value="XM_045100168.1"/>
</dbReference>
<dbReference type="SUPFAM" id="SSF57850">
    <property type="entry name" value="RING/U-box"/>
    <property type="match status" value="1"/>
</dbReference>
<dbReference type="Proteomes" id="UP000011116">
    <property type="component" value="Chromosome 7H"/>
</dbReference>
<dbReference type="PANTHER" id="PTHR23315:SF111">
    <property type="entry name" value="U-BOX DOMAIN-CONTAINING PROTEIN 14"/>
    <property type="match status" value="1"/>
</dbReference>
<evidence type="ECO:0000256" key="8">
    <source>
        <dbReference type="PROSITE-ProRule" id="PRU00259"/>
    </source>
</evidence>
<dbReference type="SMR" id="A0A8I6Y9M9"/>
<dbReference type="Gene3D" id="1.25.10.10">
    <property type="entry name" value="Leucine-rich Repeat Variant"/>
    <property type="match status" value="1"/>
</dbReference>
<dbReference type="PROSITE" id="PS50176">
    <property type="entry name" value="ARM_REPEAT"/>
    <property type="match status" value="2"/>
</dbReference>
<dbReference type="FunFam" id="3.30.40.10:FF:000292">
    <property type="entry name" value="RING-type E3 ubiquitin transferase"/>
    <property type="match status" value="1"/>
</dbReference>
<dbReference type="SMART" id="SM00504">
    <property type="entry name" value="Ubox"/>
    <property type="match status" value="1"/>
</dbReference>
<keyword evidence="7" id="KW-0175">Coiled coil</keyword>
<sequence length="603" mass="64782">MAAATAAAEIAALPEPRGPLRRLCGDLSRRVRLLAPLLDDPSASASPPLADALRAARDLLHSVHHGSKIYQAMRGRDSLLREFAAVNEQIQAALDQLPYNDFDMPEEVQEQVALVHSQFKRAATRAESADPQLARDLAWALSDDKPSVPALLMRVSEKLQLETMTDMKRESVALHEMVISSGGEPDGCVEEMSSLLKKLNDCVITQAPAAGEAPGMGRSPSVKSPIIPDEFRCPISLELMQDPVIVSSGQTYERSCIQKWLDSGHKTCPKTQLALTHTSLTPNFVLKSLIAQWCEANGIELPKNKANSHDKKAVKSSDYDNAGLISLMNRLRAGNQDEQRAAAGEIRLLAKRNVNNRICIAEAGAIPLLVNLLSSSDPRTQEHAVTALLNLSIHENNKASIVDSNAIPKIVEVLKTGSMEARENAAATLFSLSVVDENKVTIGAAGAIPPLINLLCDGSPRGKKDAATAIFNLCIYQGNKVRAVKAGIITHLMNFLVDPTGGMIDEALTLLSILAGNQEGKAVITQSEPMPPLIEVVRTGSPRNRENAAAILLSLCSADAEQTMAAKVAGGEDALKELSETGTDRAKRKASSLLELMRQSEDA</sequence>
<dbReference type="EnsemblPlants" id="HORVU.MOREX.r3.7HG0634480.1">
    <property type="protein sequence ID" value="HORVU.MOREX.r3.7HG0634480.1"/>
    <property type="gene ID" value="HORVU.MOREX.r3.7HG0634480"/>
</dbReference>
<keyword evidence="6" id="KW-0833">Ubl conjugation pathway</keyword>
<dbReference type="GO" id="GO:0061630">
    <property type="term" value="F:ubiquitin protein ligase activity"/>
    <property type="evidence" value="ECO:0007669"/>
    <property type="project" value="UniProtKB-EC"/>
</dbReference>
<dbReference type="InterPro" id="IPR013083">
    <property type="entry name" value="Znf_RING/FYVE/PHD"/>
</dbReference>
<dbReference type="InterPro" id="IPR058678">
    <property type="entry name" value="ARM_PUB"/>
</dbReference>
<feature type="repeat" description="ARM" evidence="8">
    <location>
        <begin position="405"/>
        <end position="447"/>
    </location>
</feature>
<comment type="catalytic activity">
    <reaction evidence="1">
        <text>S-ubiquitinyl-[E2 ubiquitin-conjugating enzyme]-L-cysteine + [acceptor protein]-L-lysine = [E2 ubiquitin-conjugating enzyme]-L-cysteine + N(6)-ubiquitinyl-[acceptor protein]-L-lysine.</text>
        <dbReference type="EC" id="2.3.2.27"/>
    </reaction>
</comment>
<dbReference type="RefSeq" id="XP_044956102.1">
    <property type="nucleotide sequence ID" value="XM_045100167.1"/>
</dbReference>
<evidence type="ECO:0000256" key="1">
    <source>
        <dbReference type="ARBA" id="ARBA00000900"/>
    </source>
</evidence>
<keyword evidence="5" id="KW-0677">Repeat</keyword>
<reference evidence="12" key="1">
    <citation type="journal article" date="2012" name="Nature">
        <title>A physical, genetic and functional sequence assembly of the barley genome.</title>
        <authorList>
            <consortium name="The International Barley Genome Sequencing Consortium"/>
            <person name="Mayer K.F."/>
            <person name="Waugh R."/>
            <person name="Brown J.W."/>
            <person name="Schulman A."/>
            <person name="Langridge P."/>
            <person name="Platzer M."/>
            <person name="Fincher G.B."/>
            <person name="Muehlbauer G.J."/>
            <person name="Sato K."/>
            <person name="Close T.J."/>
            <person name="Wise R.P."/>
            <person name="Stein N."/>
        </authorList>
    </citation>
    <scope>NUCLEOTIDE SEQUENCE [LARGE SCALE GENOMIC DNA]</scope>
    <source>
        <strain evidence="12">cv. Morex</strain>
    </source>
</reference>
<dbReference type="InterPro" id="IPR003613">
    <property type="entry name" value="Ubox_domain"/>
</dbReference>
<feature type="domain" description="U-box" evidence="10">
    <location>
        <begin position="226"/>
        <end position="300"/>
    </location>
</feature>
<evidence type="ECO:0000256" key="2">
    <source>
        <dbReference type="ARBA" id="ARBA00004906"/>
    </source>
</evidence>
<proteinExistence type="predicted"/>
<dbReference type="InterPro" id="IPR057623">
    <property type="entry name" value="PUB12-19-like_N"/>
</dbReference>
<dbReference type="Gramene" id="HORVU.MOREX.r2.7HG0527010.1">
    <property type="protein sequence ID" value="HORVU.MOREX.r2.7HG0527010.1"/>
    <property type="gene ID" value="HORVU.MOREX.r2.7HG0527010"/>
</dbReference>
<keyword evidence="4" id="KW-0808">Transferase</keyword>
<evidence type="ECO:0000256" key="3">
    <source>
        <dbReference type="ARBA" id="ARBA00012483"/>
    </source>
</evidence>
<dbReference type="Pfam" id="PF25598">
    <property type="entry name" value="ARM_PUB"/>
    <property type="match status" value="1"/>
</dbReference>
<evidence type="ECO:0000259" key="10">
    <source>
        <dbReference type="PROSITE" id="PS51698"/>
    </source>
</evidence>
<dbReference type="RefSeq" id="XP_044956104.1">
    <property type="nucleotide sequence ID" value="XM_045100169.1"/>
</dbReference>
<gene>
    <name evidence="11" type="primary">LOC123407114</name>
</gene>
<name>A0A8I6Y9M9_HORVV</name>
<dbReference type="Gene3D" id="3.30.40.10">
    <property type="entry name" value="Zinc/RING finger domain, C3HC4 (zinc finger)"/>
    <property type="match status" value="1"/>
</dbReference>